<protein>
    <submittedName>
        <fullName evidence="3">Phosphate transport system substrate-binding protein</fullName>
    </submittedName>
</protein>
<dbReference type="Pfam" id="PF12849">
    <property type="entry name" value="PBP_like_2"/>
    <property type="match status" value="1"/>
</dbReference>
<dbReference type="Proteomes" id="UP000554286">
    <property type="component" value="Unassembled WGS sequence"/>
</dbReference>
<feature type="chain" id="PRO_5031114308" evidence="1">
    <location>
        <begin position="42"/>
        <end position="445"/>
    </location>
</feature>
<dbReference type="Gene3D" id="3.40.190.10">
    <property type="entry name" value="Periplasmic binding protein-like II"/>
    <property type="match status" value="2"/>
</dbReference>
<gene>
    <name evidence="3" type="ORF">GGD89_000205</name>
</gene>
<dbReference type="RefSeq" id="WP_184042229.1">
    <property type="nucleotide sequence ID" value="NZ_JACIGK010000001.1"/>
</dbReference>
<comment type="caution">
    <text evidence="3">The sequence shown here is derived from an EMBL/GenBank/DDBJ whole genome shotgun (WGS) entry which is preliminary data.</text>
</comment>
<accession>A0A7W6RB01</accession>
<dbReference type="SUPFAM" id="SSF53850">
    <property type="entry name" value="Periplasmic binding protein-like II"/>
    <property type="match status" value="1"/>
</dbReference>
<evidence type="ECO:0000313" key="3">
    <source>
        <dbReference type="EMBL" id="MBB4264599.1"/>
    </source>
</evidence>
<evidence type="ECO:0000256" key="1">
    <source>
        <dbReference type="SAM" id="SignalP"/>
    </source>
</evidence>
<evidence type="ECO:0000313" key="4">
    <source>
        <dbReference type="Proteomes" id="UP000554286"/>
    </source>
</evidence>
<feature type="signal peptide" evidence="1">
    <location>
        <begin position="1"/>
        <end position="41"/>
    </location>
</feature>
<sequence length="445" mass="46815">MPGRASPRRGCRAATARVSRAPLGVAPVLAMVLAAAGSAHAQAGRDYVSVIGSRATHPYVSHLVEHFGQSTRFKYPRVETTETRAVLKLLCGGLGAGFPDVAMATRPIDDAERARCRDNMVGDVLSLPVGFDTVVLATARREEGPPLALTARHLFLALAARVPDPATADESRPALVANPYRRWSAIDPALPDLPIRVVLPPVATTATDILAESILARGCRDVMGLQTPAAPCGALRDDAAVERLSAPSEDLVATLKARAGDGAIALLRPSDVAAAAALVGLPIDGVPPTRARIADYPAARPLYLIVKPDHVDLIPGLRAFIAMVMDPALSGPAGSLTHVGLVPLPEEIRADHAARAGALIAVPDTMGGHAGDDGDGLSPHTRLRTIETALWRAVRHSDDPDTIRTYLSVFPDGVFARRAQQRIAVLTRRGADREPGPEDGPDAAR</sequence>
<dbReference type="AlphaFoldDB" id="A0A7W6RB01"/>
<proteinExistence type="predicted"/>
<dbReference type="InterPro" id="IPR024370">
    <property type="entry name" value="PBP_domain"/>
</dbReference>
<dbReference type="EMBL" id="JACIGK010000001">
    <property type="protein sequence ID" value="MBB4264599.1"/>
    <property type="molecule type" value="Genomic_DNA"/>
</dbReference>
<name>A0A7W6RB01_9PROT</name>
<keyword evidence="4" id="KW-1185">Reference proteome</keyword>
<feature type="domain" description="PBP" evidence="2">
    <location>
        <begin position="38"/>
        <end position="324"/>
    </location>
</feature>
<organism evidence="3 4">
    <name type="scientific">Roseospira visakhapatnamensis</name>
    <dbReference type="NCBI Taxonomy" id="390880"/>
    <lineage>
        <taxon>Bacteria</taxon>
        <taxon>Pseudomonadati</taxon>
        <taxon>Pseudomonadota</taxon>
        <taxon>Alphaproteobacteria</taxon>
        <taxon>Rhodospirillales</taxon>
        <taxon>Rhodospirillaceae</taxon>
        <taxon>Roseospira</taxon>
    </lineage>
</organism>
<keyword evidence="1" id="KW-0732">Signal</keyword>
<reference evidence="3 4" key="1">
    <citation type="submission" date="2020-08" db="EMBL/GenBank/DDBJ databases">
        <title>Genome sequencing of Purple Non-Sulfur Bacteria from various extreme environments.</title>
        <authorList>
            <person name="Mayer M."/>
        </authorList>
    </citation>
    <scope>NUCLEOTIDE SEQUENCE [LARGE SCALE GENOMIC DNA]</scope>
    <source>
        <strain evidence="3 4">JA131</strain>
    </source>
</reference>
<evidence type="ECO:0000259" key="2">
    <source>
        <dbReference type="Pfam" id="PF12849"/>
    </source>
</evidence>